<dbReference type="PROSITE" id="PS51257">
    <property type="entry name" value="PROKAR_LIPOPROTEIN"/>
    <property type="match status" value="1"/>
</dbReference>
<feature type="transmembrane region" description="Helical" evidence="6">
    <location>
        <begin position="204"/>
        <end position="227"/>
    </location>
</feature>
<evidence type="ECO:0000313" key="7">
    <source>
        <dbReference type="EMBL" id="PVH18578.1"/>
    </source>
</evidence>
<dbReference type="Pfam" id="PF04479">
    <property type="entry name" value="RTA1"/>
    <property type="match status" value="1"/>
</dbReference>
<dbReference type="GO" id="GO:0016020">
    <property type="term" value="C:membrane"/>
    <property type="evidence" value="ECO:0007669"/>
    <property type="project" value="UniProtKB-SubCell"/>
</dbReference>
<evidence type="ECO:0000256" key="5">
    <source>
        <dbReference type="ARBA" id="ARBA00023136"/>
    </source>
</evidence>
<feature type="transmembrane region" description="Helical" evidence="6">
    <location>
        <begin position="239"/>
        <end position="258"/>
    </location>
</feature>
<reference evidence="7 8" key="1">
    <citation type="submission" date="2017-12" db="EMBL/GenBank/DDBJ databases">
        <title>Genome Sequence of the Amphotericin B-resistant Candida duobushaemulonii strain, B09383.</title>
        <authorList>
            <person name="Chow N.A."/>
            <person name="Gade L."/>
            <person name="Batra D."/>
            <person name="Rowe L.A."/>
            <person name="Loparev V.N."/>
            <person name="Litvintseva A.P."/>
        </authorList>
    </citation>
    <scope>NUCLEOTIDE SEQUENCE [LARGE SCALE GENOMIC DNA]</scope>
    <source>
        <strain evidence="7 8">B09383</strain>
    </source>
</reference>
<dbReference type="RefSeq" id="XP_025339518.1">
    <property type="nucleotide sequence ID" value="XM_025480045.1"/>
</dbReference>
<dbReference type="GeneID" id="37001509"/>
<feature type="transmembrane region" description="Helical" evidence="6">
    <location>
        <begin position="56"/>
        <end position="74"/>
    </location>
</feature>
<evidence type="ECO:0000256" key="4">
    <source>
        <dbReference type="ARBA" id="ARBA00022989"/>
    </source>
</evidence>
<evidence type="ECO:0000256" key="6">
    <source>
        <dbReference type="SAM" id="Phobius"/>
    </source>
</evidence>
<feature type="transmembrane region" description="Helical" evidence="6">
    <location>
        <begin position="12"/>
        <end position="36"/>
    </location>
</feature>
<evidence type="ECO:0000256" key="3">
    <source>
        <dbReference type="ARBA" id="ARBA00022692"/>
    </source>
</evidence>
<dbReference type="PANTHER" id="PTHR31465:SF1">
    <property type="entry name" value="PROTEIN RTA1-RELATED"/>
    <property type="match status" value="1"/>
</dbReference>
<evidence type="ECO:0000256" key="1">
    <source>
        <dbReference type="ARBA" id="ARBA00004141"/>
    </source>
</evidence>
<keyword evidence="5 6" id="KW-0472">Membrane</keyword>
<gene>
    <name evidence="7" type="ORF">CXQ87_001509</name>
</gene>
<dbReference type="PANTHER" id="PTHR31465">
    <property type="entry name" value="PROTEIN RTA1-RELATED"/>
    <property type="match status" value="1"/>
</dbReference>
<evidence type="ECO:0000256" key="2">
    <source>
        <dbReference type="ARBA" id="ARBA00009969"/>
    </source>
</evidence>
<dbReference type="VEuPathDB" id="FungiDB:CXQ87_001509"/>
<dbReference type="AlphaFoldDB" id="A0A2V1AL46"/>
<evidence type="ECO:0008006" key="9">
    <source>
        <dbReference type="Google" id="ProtNLM"/>
    </source>
</evidence>
<protein>
    <recommendedName>
        <fullName evidence="9">Protein RTA1</fullName>
    </recommendedName>
</protein>
<organism evidence="7 8">
    <name type="scientific">Candidozyma duobushaemuli</name>
    <dbReference type="NCBI Taxonomy" id="1231522"/>
    <lineage>
        <taxon>Eukaryota</taxon>
        <taxon>Fungi</taxon>
        <taxon>Dikarya</taxon>
        <taxon>Ascomycota</taxon>
        <taxon>Saccharomycotina</taxon>
        <taxon>Pichiomycetes</taxon>
        <taxon>Metschnikowiaceae</taxon>
        <taxon>Candidozyma</taxon>
    </lineage>
</organism>
<dbReference type="InterPro" id="IPR007568">
    <property type="entry name" value="RTA1"/>
</dbReference>
<feature type="transmembrane region" description="Helical" evidence="6">
    <location>
        <begin position="162"/>
        <end position="184"/>
    </location>
</feature>
<evidence type="ECO:0000313" key="8">
    <source>
        <dbReference type="Proteomes" id="UP000244406"/>
    </source>
</evidence>
<feature type="transmembrane region" description="Helical" evidence="6">
    <location>
        <begin position="126"/>
        <end position="150"/>
    </location>
</feature>
<sequence length="310" mass="34866">MSPKSRFYNYKPSLAAPIIFTIAFAAMSLLACFQFYRALKNPTASKLDKRRTLIVIPFIFGGLCEIVGCICRIINSQDPNAKNPFIVQAVLLLVAAALFAATIYMILGRIIAMLNSAHQSLVPVKWLTKIFVLGDVISFLMQGIGASVRAADPSKSDHAERIIIGGLFVQIGFFGVFIIVAALFQYKVWRNPSVYSFQDNWQTILITLFVCSILILVRCIIRAVEYLQGYDGFIISNEAFLYTLDLLLMFLNMVLLSWQDNCAYFVEVGPLSRDENFINSKQMSFRLEQEKLSGPIAESDSFRDEARTMV</sequence>
<name>A0A2V1AL46_9ASCO</name>
<proteinExistence type="inferred from homology"/>
<keyword evidence="8" id="KW-1185">Reference proteome</keyword>
<comment type="similarity">
    <text evidence="2">Belongs to the lipid-translocating exporter (LTE) (TC 9.A.26.1) family.</text>
</comment>
<dbReference type="Proteomes" id="UP000244406">
    <property type="component" value="Unassembled WGS sequence"/>
</dbReference>
<keyword evidence="3 6" id="KW-0812">Transmembrane</keyword>
<accession>A0A2V1AL46</accession>
<keyword evidence="4 6" id="KW-1133">Transmembrane helix</keyword>
<comment type="caution">
    <text evidence="7">The sequence shown here is derived from an EMBL/GenBank/DDBJ whole genome shotgun (WGS) entry which is preliminary data.</text>
</comment>
<comment type="subcellular location">
    <subcellularLocation>
        <location evidence="1">Membrane</location>
        <topology evidence="1">Multi-pass membrane protein</topology>
    </subcellularLocation>
</comment>
<feature type="transmembrane region" description="Helical" evidence="6">
    <location>
        <begin position="86"/>
        <end position="106"/>
    </location>
</feature>
<dbReference type="EMBL" id="PKFP01000008">
    <property type="protein sequence ID" value="PVH18578.1"/>
    <property type="molecule type" value="Genomic_DNA"/>
</dbReference>